<dbReference type="PANTHER" id="PTHR37314">
    <property type="entry name" value="SLR0142 PROTEIN"/>
    <property type="match status" value="1"/>
</dbReference>
<evidence type="ECO:0000256" key="2">
    <source>
        <dbReference type="SAM" id="Phobius"/>
    </source>
</evidence>
<feature type="transmembrane region" description="Helical" evidence="2">
    <location>
        <begin position="134"/>
        <end position="153"/>
    </location>
</feature>
<feature type="transmembrane region" description="Helical" evidence="2">
    <location>
        <begin position="211"/>
        <end position="234"/>
    </location>
</feature>
<dbReference type="PANTHER" id="PTHR37314:SF4">
    <property type="entry name" value="UPF0700 TRANSMEMBRANE PROTEIN YOAK"/>
    <property type="match status" value="1"/>
</dbReference>
<feature type="transmembrane region" description="Helical" evidence="2">
    <location>
        <begin position="106"/>
        <end position="128"/>
    </location>
</feature>
<protein>
    <submittedName>
        <fullName evidence="3">YoaK family protein</fullName>
    </submittedName>
</protein>
<evidence type="ECO:0000313" key="4">
    <source>
        <dbReference type="Proteomes" id="UP001589775"/>
    </source>
</evidence>
<accession>A0ABV6EM43</accession>
<dbReference type="RefSeq" id="WP_378383677.1">
    <property type="nucleotide sequence ID" value="NZ_JBHLWM010000001.1"/>
</dbReference>
<feature type="region of interest" description="Disordered" evidence="1">
    <location>
        <begin position="1"/>
        <end position="35"/>
    </location>
</feature>
<dbReference type="EMBL" id="JBHLWM010000001">
    <property type="protein sequence ID" value="MFC0239145.1"/>
    <property type="molecule type" value="Genomic_DNA"/>
</dbReference>
<sequence>MTEAGPNARVRAGSAQVPLRDARRSESAPALGKLRQADAERPVATTMDGGVDTRPNLSFIFAPLLTSTAGFLDAVGYTHLAGLYVSFMSGNSARLGLAIAEGDRQLLLACVLVISSFVAGAFAGSLVSDPAGRFKLTAILAMEIVLLLVAIALSRWSSSHAVMFPVCMAMGLQNAAHETVAGVEVGKSFITGFVFNFGKALAQLARGRGGVTLALAYGMSWAAFVGGVSLGSLALRHFGLTGAMSVAVGVLIAVAIGATLNQFDSPNPIDHSPRRSTSP</sequence>
<name>A0ABV6EM43_9BRAD</name>
<gene>
    <name evidence="3" type="ORF">ACFFJ6_01650</name>
</gene>
<proteinExistence type="predicted"/>
<keyword evidence="2" id="KW-0472">Membrane</keyword>
<dbReference type="Pfam" id="PF06912">
    <property type="entry name" value="DUF1275"/>
    <property type="match status" value="1"/>
</dbReference>
<evidence type="ECO:0000313" key="3">
    <source>
        <dbReference type="EMBL" id="MFC0239145.1"/>
    </source>
</evidence>
<reference evidence="3 4" key="1">
    <citation type="submission" date="2024-09" db="EMBL/GenBank/DDBJ databases">
        <authorList>
            <person name="Sun Q."/>
            <person name="Mori K."/>
        </authorList>
    </citation>
    <scope>NUCLEOTIDE SEQUENCE [LARGE SCALE GENOMIC DNA]</scope>
    <source>
        <strain evidence="3 4">KCTC 23279</strain>
    </source>
</reference>
<evidence type="ECO:0000256" key="1">
    <source>
        <dbReference type="SAM" id="MobiDB-lite"/>
    </source>
</evidence>
<comment type="caution">
    <text evidence="3">The sequence shown here is derived from an EMBL/GenBank/DDBJ whole genome shotgun (WGS) entry which is preliminary data.</text>
</comment>
<feature type="transmembrane region" description="Helical" evidence="2">
    <location>
        <begin position="60"/>
        <end position="85"/>
    </location>
</feature>
<keyword evidence="4" id="KW-1185">Reference proteome</keyword>
<dbReference type="InterPro" id="IPR010699">
    <property type="entry name" value="DUF1275"/>
</dbReference>
<dbReference type="Proteomes" id="UP001589775">
    <property type="component" value="Unassembled WGS sequence"/>
</dbReference>
<keyword evidence="2" id="KW-0812">Transmembrane</keyword>
<feature type="transmembrane region" description="Helical" evidence="2">
    <location>
        <begin position="240"/>
        <end position="260"/>
    </location>
</feature>
<organism evidence="3 4">
    <name type="scientific">Rhodopseudomonas telluris</name>
    <dbReference type="NCBI Taxonomy" id="644215"/>
    <lineage>
        <taxon>Bacteria</taxon>
        <taxon>Pseudomonadati</taxon>
        <taxon>Pseudomonadota</taxon>
        <taxon>Alphaproteobacteria</taxon>
        <taxon>Hyphomicrobiales</taxon>
        <taxon>Nitrobacteraceae</taxon>
        <taxon>Rhodopseudomonas</taxon>
    </lineage>
</organism>
<keyword evidence="2" id="KW-1133">Transmembrane helix</keyword>